<comment type="similarity">
    <text evidence="2">Belongs to the NAF1 family.</text>
</comment>
<evidence type="ECO:0000256" key="8">
    <source>
        <dbReference type="ARBA" id="ARBA00023242"/>
    </source>
</evidence>
<keyword evidence="8" id="KW-0539">Nucleus</keyword>
<evidence type="ECO:0000256" key="9">
    <source>
        <dbReference type="SAM" id="MobiDB-lite"/>
    </source>
</evidence>
<evidence type="ECO:0000256" key="4">
    <source>
        <dbReference type="ARBA" id="ARBA00022517"/>
    </source>
</evidence>
<keyword evidence="7" id="KW-0694">RNA-binding</keyword>
<sequence>MRCALMRGQMCAAMETNQKFDVCERQCPMGKSAKVQDEDLVIDGETAVDDLQRSCRGNNSLENCICFALNSDLELVAQRIAQQEEFAEQVLRDGGGGDGARRRAPSAQDVQKLLRLLRETSKLASKIGELPSQFDALVSEEAREACRAAAQAVTKLPLPESSVMEEDTPVGEENWGEWTDDPMHALAAVDLQSTEEEADEAEPSHAAAEPKQAQRAVEGDEEEEEPEVKEDGHDAAGLKSSLQEIAAPLQAKPEAEGKPAIEDEEGAPVIHVSQLPEWLEDAAPKEPVGKVQSIVQDLLIIQGGEDSKALDLGSVVCEADGRVLGAVVDVFGQISRPHYLVLPCETCKKDLPVVGAAVLAATGMEETSFLCDSTDLAALQQLEDGSDEDSDLVDSGESESEASPTFTNLLTEGAAALEAASRNLGGVWAQPQIDPKMTAESASLADCPWRSPTLGDRGEPSASASARCRFNGYGSSEWRQAGQDRGDDVVRREGTTHSVFPKREERLQRVPPPPVPPAPPPPPPPPPPAHGSKRFSGNQEEDCRWDVRSRPSAATRPKPSKNPRLGD</sequence>
<dbReference type="Gene3D" id="2.40.10.230">
    <property type="entry name" value="Probable tRNA pseudouridine synthase domain"/>
    <property type="match status" value="1"/>
</dbReference>
<proteinExistence type="inferred from homology"/>
<dbReference type="InterPro" id="IPR009000">
    <property type="entry name" value="Transl_B-barrel_sf"/>
</dbReference>
<keyword evidence="6" id="KW-0597">Phosphoprotein</keyword>
<evidence type="ECO:0000256" key="7">
    <source>
        <dbReference type="ARBA" id="ARBA00022884"/>
    </source>
</evidence>
<keyword evidence="11" id="KW-1185">Reference proteome</keyword>
<gene>
    <name evidence="10" type="ORF">CCMP2556_LOCUS43852</name>
</gene>
<evidence type="ECO:0000256" key="6">
    <source>
        <dbReference type="ARBA" id="ARBA00022553"/>
    </source>
</evidence>
<dbReference type="InterPro" id="IPR007504">
    <property type="entry name" value="H/ACA_rnp_Gar1/Naf1"/>
</dbReference>
<keyword evidence="4" id="KW-0690">Ribosome biogenesis</keyword>
<feature type="region of interest" description="Disordered" evidence="9">
    <location>
        <begin position="476"/>
        <end position="567"/>
    </location>
</feature>
<feature type="compositionally biased region" description="Acidic residues" evidence="9">
    <location>
        <begin position="384"/>
        <end position="400"/>
    </location>
</feature>
<evidence type="ECO:0000256" key="2">
    <source>
        <dbReference type="ARBA" id="ARBA00009801"/>
    </source>
</evidence>
<dbReference type="InterPro" id="IPR038664">
    <property type="entry name" value="Gar1/Naf1_Cbf5-bd_sf"/>
</dbReference>
<organism evidence="10 11">
    <name type="scientific">Durusdinium trenchii</name>
    <dbReference type="NCBI Taxonomy" id="1381693"/>
    <lineage>
        <taxon>Eukaryota</taxon>
        <taxon>Sar</taxon>
        <taxon>Alveolata</taxon>
        <taxon>Dinophyceae</taxon>
        <taxon>Suessiales</taxon>
        <taxon>Symbiodiniaceae</taxon>
        <taxon>Durusdinium</taxon>
    </lineage>
</organism>
<comment type="subcellular location">
    <subcellularLocation>
        <location evidence="1">Nucleus</location>
    </subcellularLocation>
</comment>
<keyword evidence="5" id="KW-0698">rRNA processing</keyword>
<name>A0ABP0QU09_9DINO</name>
<evidence type="ECO:0000256" key="1">
    <source>
        <dbReference type="ARBA" id="ARBA00004123"/>
    </source>
</evidence>
<dbReference type="Pfam" id="PF04410">
    <property type="entry name" value="Gar1"/>
    <property type="match status" value="1"/>
</dbReference>
<accession>A0ABP0QU09</accession>
<evidence type="ECO:0000313" key="11">
    <source>
        <dbReference type="Proteomes" id="UP001642484"/>
    </source>
</evidence>
<protein>
    <recommendedName>
        <fullName evidence="3">H/ACA ribonucleoprotein complex non-core subunit NAF1</fullName>
    </recommendedName>
</protein>
<feature type="region of interest" description="Disordered" evidence="9">
    <location>
        <begin position="384"/>
        <end position="404"/>
    </location>
</feature>
<dbReference type="EMBL" id="CAXAMN010024973">
    <property type="protein sequence ID" value="CAK9091459.1"/>
    <property type="molecule type" value="Genomic_DNA"/>
</dbReference>
<dbReference type="SUPFAM" id="SSF50447">
    <property type="entry name" value="Translation proteins"/>
    <property type="match status" value="1"/>
</dbReference>
<dbReference type="InterPro" id="IPR040309">
    <property type="entry name" value="Naf1"/>
</dbReference>
<comment type="caution">
    <text evidence="10">The sequence shown here is derived from an EMBL/GenBank/DDBJ whole genome shotgun (WGS) entry which is preliminary data.</text>
</comment>
<evidence type="ECO:0000313" key="10">
    <source>
        <dbReference type="EMBL" id="CAK9091459.1"/>
    </source>
</evidence>
<feature type="compositionally biased region" description="Pro residues" evidence="9">
    <location>
        <begin position="510"/>
        <end position="529"/>
    </location>
</feature>
<feature type="compositionally biased region" description="Basic and acidic residues" evidence="9">
    <location>
        <begin position="482"/>
        <end position="508"/>
    </location>
</feature>
<evidence type="ECO:0000256" key="3">
    <source>
        <dbReference type="ARBA" id="ARBA00021438"/>
    </source>
</evidence>
<feature type="compositionally biased region" description="Acidic residues" evidence="9">
    <location>
        <begin position="219"/>
        <end position="228"/>
    </location>
</feature>
<dbReference type="Proteomes" id="UP001642484">
    <property type="component" value="Unassembled WGS sequence"/>
</dbReference>
<dbReference type="PANTHER" id="PTHR31633">
    <property type="entry name" value="H/ACA RIBONUCLEOPROTEIN COMPLEX NON-CORE SUBUNIT NAF1"/>
    <property type="match status" value="1"/>
</dbReference>
<evidence type="ECO:0000256" key="5">
    <source>
        <dbReference type="ARBA" id="ARBA00022552"/>
    </source>
</evidence>
<feature type="region of interest" description="Disordered" evidence="9">
    <location>
        <begin position="192"/>
        <end position="235"/>
    </location>
</feature>
<dbReference type="PANTHER" id="PTHR31633:SF1">
    <property type="entry name" value="H_ACA RIBONUCLEOPROTEIN COMPLEX NON-CORE SUBUNIT NAF1"/>
    <property type="match status" value="1"/>
</dbReference>
<reference evidence="10 11" key="1">
    <citation type="submission" date="2024-02" db="EMBL/GenBank/DDBJ databases">
        <authorList>
            <person name="Chen Y."/>
            <person name="Shah S."/>
            <person name="Dougan E. K."/>
            <person name="Thang M."/>
            <person name="Chan C."/>
        </authorList>
    </citation>
    <scope>NUCLEOTIDE SEQUENCE [LARGE SCALE GENOMIC DNA]</scope>
</reference>